<name>A0A168QHB0_MUCCL</name>
<reference evidence="1 2" key="1">
    <citation type="submission" date="2015-06" db="EMBL/GenBank/DDBJ databases">
        <title>Expansion of signal transduction pathways in fungi by whole-genome duplication.</title>
        <authorList>
            <consortium name="DOE Joint Genome Institute"/>
            <person name="Corrochano L.M."/>
            <person name="Kuo A."/>
            <person name="Marcet-Houben M."/>
            <person name="Polaino S."/>
            <person name="Salamov A."/>
            <person name="Villalobos J.M."/>
            <person name="Alvarez M.I."/>
            <person name="Avalos J."/>
            <person name="Benito E.P."/>
            <person name="Benoit I."/>
            <person name="Burger G."/>
            <person name="Camino L.P."/>
            <person name="Canovas D."/>
            <person name="Cerda-Olmedo E."/>
            <person name="Cheng J.-F."/>
            <person name="Dominguez A."/>
            <person name="Elias M."/>
            <person name="Eslava A.P."/>
            <person name="Glaser F."/>
            <person name="Grimwood J."/>
            <person name="Gutierrez G."/>
            <person name="Heitman J."/>
            <person name="Henrissat B."/>
            <person name="Iturriaga E.A."/>
            <person name="Lang B.F."/>
            <person name="Lavin J.L."/>
            <person name="Lee S."/>
            <person name="Li W."/>
            <person name="Lindquist E."/>
            <person name="Lopez-Garcia S."/>
            <person name="Luque E.M."/>
            <person name="Marcos A.T."/>
            <person name="Martin J."/>
            <person name="Mccluskey K."/>
            <person name="Medina H.R."/>
            <person name="Miralles-Duran A."/>
            <person name="Miyazaki A."/>
            <person name="Munoz-Torres E."/>
            <person name="Oguiza J.A."/>
            <person name="Ohm R."/>
            <person name="Olmedo M."/>
            <person name="Orejas M."/>
            <person name="Ortiz-Castellanos L."/>
            <person name="Pisabarro A.G."/>
            <person name="Rodriguez-Romero J."/>
            <person name="Ruiz-Herrera J."/>
            <person name="Ruiz-Vazquez R."/>
            <person name="Sanz C."/>
            <person name="Schackwitz W."/>
            <person name="Schmutz J."/>
            <person name="Shahriari M."/>
            <person name="Shelest E."/>
            <person name="Silva-Franco F."/>
            <person name="Soanes D."/>
            <person name="Syed K."/>
            <person name="Tagua V.G."/>
            <person name="Talbot N.J."/>
            <person name="Thon M."/>
            <person name="De Vries R.P."/>
            <person name="Wiebenga A."/>
            <person name="Yadav J.S."/>
            <person name="Braun E.L."/>
            <person name="Baker S."/>
            <person name="Garre V."/>
            <person name="Horwitz B."/>
            <person name="Torres-Martinez S."/>
            <person name="Idnurm A."/>
            <person name="Herrera-Estrella A."/>
            <person name="Gabaldon T."/>
            <person name="Grigoriev I.V."/>
        </authorList>
    </citation>
    <scope>NUCLEOTIDE SEQUENCE [LARGE SCALE GENOMIC DNA]</scope>
    <source>
        <strain evidence="1 2">CBS 277.49</strain>
    </source>
</reference>
<dbReference type="Proteomes" id="UP000077051">
    <property type="component" value="Unassembled WGS sequence"/>
</dbReference>
<evidence type="ECO:0000313" key="1">
    <source>
        <dbReference type="EMBL" id="OAD09238.1"/>
    </source>
</evidence>
<keyword evidence="2" id="KW-1185">Reference proteome</keyword>
<dbReference type="AlphaFoldDB" id="A0A168QHB0"/>
<dbReference type="VEuPathDB" id="FungiDB:MUCCIDRAFT_106224"/>
<accession>A0A168QHB0</accession>
<protein>
    <submittedName>
        <fullName evidence="1">Uncharacterized protein</fullName>
    </submittedName>
</protein>
<evidence type="ECO:0000313" key="2">
    <source>
        <dbReference type="Proteomes" id="UP000077051"/>
    </source>
</evidence>
<organism evidence="1 2">
    <name type="scientific">Mucor lusitanicus CBS 277.49</name>
    <dbReference type="NCBI Taxonomy" id="747725"/>
    <lineage>
        <taxon>Eukaryota</taxon>
        <taxon>Fungi</taxon>
        <taxon>Fungi incertae sedis</taxon>
        <taxon>Mucoromycota</taxon>
        <taxon>Mucoromycotina</taxon>
        <taxon>Mucoromycetes</taxon>
        <taxon>Mucorales</taxon>
        <taxon>Mucorineae</taxon>
        <taxon>Mucoraceae</taxon>
        <taxon>Mucor</taxon>
    </lineage>
</organism>
<sequence length="127" mass="14706">MVKNLQDRSCVQKVFVLTSSNAHQSIKKRDRNGKIVEKTDGTTQDLLQYLKTTKKRVILVVLDYAGLTTNTEDLRDFLREYTNVVQIIVDRLPVTTEVEIFNTKLLLEDREAIKRFDCRTPPVHRSA</sequence>
<comment type="caution">
    <text evidence="1">The sequence shown here is derived from an EMBL/GenBank/DDBJ whole genome shotgun (WGS) entry which is preliminary data.</text>
</comment>
<proteinExistence type="predicted"/>
<gene>
    <name evidence="1" type="ORF">MUCCIDRAFT_106224</name>
</gene>
<dbReference type="OrthoDB" id="2275636at2759"/>
<dbReference type="EMBL" id="AMYB01000001">
    <property type="protein sequence ID" value="OAD09238.1"/>
    <property type="molecule type" value="Genomic_DNA"/>
</dbReference>